<geneLocation type="plasmid" evidence="2 3">
    <name>pPRADMK78_01</name>
</geneLocation>
<keyword evidence="2" id="KW-0614">Plasmid</keyword>
<keyword evidence="3" id="KW-1185">Reference proteome</keyword>
<protein>
    <submittedName>
        <fullName evidence="2">Glucose-1-phosphate cytidylyltransferase</fullName>
    </submittedName>
</protein>
<dbReference type="InterPro" id="IPR013446">
    <property type="entry name" value="G1P_cyt_trans-like"/>
</dbReference>
<name>A0ABX6QTF1_9HYPH</name>
<dbReference type="Proteomes" id="UP000308530">
    <property type="component" value="Plasmid pPRADMK78_01"/>
</dbReference>
<keyword evidence="2" id="KW-0808">Transferase</keyword>
<dbReference type="Pfam" id="PF00483">
    <property type="entry name" value="NTP_transferase"/>
    <property type="match status" value="1"/>
</dbReference>
<accession>A0ABX6QTF1</accession>
<dbReference type="InterPro" id="IPR005835">
    <property type="entry name" value="NTP_transferase_dom"/>
</dbReference>
<reference evidence="2 3" key="1">
    <citation type="submission" date="2020-06" db="EMBL/GenBank/DDBJ databases">
        <title>Genome sequence of Rhizobium sp strain ADMK78.</title>
        <authorList>
            <person name="Rahi P."/>
        </authorList>
    </citation>
    <scope>NUCLEOTIDE SEQUENCE [LARGE SCALE GENOMIC DNA]</scope>
    <source>
        <strain evidence="2 3">ADMK78</strain>
        <plasmid evidence="2 3">pPRADMK78_01</plasmid>
    </source>
</reference>
<dbReference type="InterPro" id="IPR029044">
    <property type="entry name" value="Nucleotide-diphossugar_trans"/>
</dbReference>
<evidence type="ECO:0000313" key="3">
    <source>
        <dbReference type="Proteomes" id="UP000308530"/>
    </source>
</evidence>
<keyword evidence="2" id="KW-0548">Nucleotidyltransferase</keyword>
<dbReference type="CDD" id="cd02524">
    <property type="entry name" value="G1P_cytidylyltransferase"/>
    <property type="match status" value="1"/>
</dbReference>
<evidence type="ECO:0000313" key="2">
    <source>
        <dbReference type="EMBL" id="QLF71759.1"/>
    </source>
</evidence>
<dbReference type="PANTHER" id="PTHR47183:SF1">
    <property type="entry name" value="GLUCOSE-1-PHOSPHATE CYTIDYLYLTRANSFERASE"/>
    <property type="match status" value="1"/>
</dbReference>
<dbReference type="RefSeq" id="WP_138289255.1">
    <property type="nucleotide sequence ID" value="NZ_CP058351.1"/>
</dbReference>
<proteinExistence type="predicted"/>
<sequence>MKVVNLAGGLGSRLAEETTLRPKPLVEIGEKPILWHIMNIYSHHGLTDFIICAGYKSYMIKEYFVNLVLHHSDVTLELAENRIEYHQRARPPWRVTVVDTGVNSMTGGRIKRIRDYLDPHEPFCMTYGDGVADIDIREEIAFHRSHGLKATMCAVVPPGRFGAATIEGHLVTTFAEKPKLEDQPINALVRDRELAAYRHNGFWQPMHALRDGMPLEELWNSERAPWKLWN</sequence>
<feature type="domain" description="Nucleotidyl transferase" evidence="1">
    <location>
        <begin position="4"/>
        <end position="182"/>
    </location>
</feature>
<dbReference type="SUPFAM" id="SSF53448">
    <property type="entry name" value="Nucleotide-diphospho-sugar transferases"/>
    <property type="match status" value="1"/>
</dbReference>
<dbReference type="EMBL" id="CP058351">
    <property type="protein sequence ID" value="QLF71759.1"/>
    <property type="molecule type" value="Genomic_DNA"/>
</dbReference>
<dbReference type="Gene3D" id="3.90.550.10">
    <property type="entry name" value="Spore Coat Polysaccharide Biosynthesis Protein SpsA, Chain A"/>
    <property type="match status" value="1"/>
</dbReference>
<evidence type="ECO:0000259" key="1">
    <source>
        <dbReference type="Pfam" id="PF00483"/>
    </source>
</evidence>
<dbReference type="PANTHER" id="PTHR47183">
    <property type="entry name" value="GLUCOSE-1-PHOSPHATE CYTIDYLYLTRANSFERASE-RELATED"/>
    <property type="match status" value="1"/>
</dbReference>
<dbReference type="GO" id="GO:0016779">
    <property type="term" value="F:nucleotidyltransferase activity"/>
    <property type="evidence" value="ECO:0007669"/>
    <property type="project" value="UniProtKB-KW"/>
</dbReference>
<organism evidence="2 3">
    <name type="scientific">Peteryoungia desertarenae</name>
    <dbReference type="NCBI Taxonomy" id="1813451"/>
    <lineage>
        <taxon>Bacteria</taxon>
        <taxon>Pseudomonadati</taxon>
        <taxon>Pseudomonadota</taxon>
        <taxon>Alphaproteobacteria</taxon>
        <taxon>Hyphomicrobiales</taxon>
        <taxon>Rhizobiaceae</taxon>
        <taxon>Peteryoungia</taxon>
    </lineage>
</organism>
<gene>
    <name evidence="2" type="ORF">FE840_019240</name>
</gene>